<reference evidence="2 3" key="1">
    <citation type="submission" date="2015-04" db="EMBL/GenBank/DDBJ databases">
        <title>Draft genome of the roundworm Trichinella nativa.</title>
        <authorList>
            <person name="Mitreva M."/>
        </authorList>
    </citation>
    <scope>NUCLEOTIDE SEQUENCE [LARGE SCALE GENOMIC DNA]</scope>
    <source>
        <strain evidence="2 3">ISS45</strain>
    </source>
</reference>
<organism evidence="2 3">
    <name type="scientific">Trichinella nativa</name>
    <dbReference type="NCBI Taxonomy" id="6335"/>
    <lineage>
        <taxon>Eukaryota</taxon>
        <taxon>Metazoa</taxon>
        <taxon>Ecdysozoa</taxon>
        <taxon>Nematoda</taxon>
        <taxon>Enoplea</taxon>
        <taxon>Dorylaimia</taxon>
        <taxon>Trichinellida</taxon>
        <taxon>Trichinellidae</taxon>
        <taxon>Trichinella</taxon>
    </lineage>
</organism>
<sequence length="119" mass="13732">LFRLSLQNSNPERKWKNEKRQLTAIASRSVKYFSEPFHRKRPPPLRHAVVASQVHRQRLFSANPIFILFHVIVLKLWAGIHGKFFQQPSIPLSAFPISPSFTIKGGKQFGENYLPKALV</sequence>
<feature type="non-terminal residue" evidence="2">
    <location>
        <position position="1"/>
    </location>
</feature>
<keyword evidence="1" id="KW-0812">Transmembrane</keyword>
<evidence type="ECO:0000313" key="3">
    <source>
        <dbReference type="Proteomes" id="UP000243006"/>
    </source>
</evidence>
<name>A0A1Y3E2W3_9BILA</name>
<accession>A0A1Y3E2W3</accession>
<evidence type="ECO:0000256" key="1">
    <source>
        <dbReference type="SAM" id="Phobius"/>
    </source>
</evidence>
<dbReference type="AlphaFoldDB" id="A0A1Y3E2W3"/>
<proteinExistence type="predicted"/>
<keyword evidence="1" id="KW-1133">Transmembrane helix</keyword>
<evidence type="ECO:0000313" key="2">
    <source>
        <dbReference type="EMBL" id="OUC39442.1"/>
    </source>
</evidence>
<protein>
    <submittedName>
        <fullName evidence="2">Uncharacterized protein</fullName>
    </submittedName>
</protein>
<keyword evidence="1" id="KW-0472">Membrane</keyword>
<dbReference type="Proteomes" id="UP000243006">
    <property type="component" value="Unassembled WGS sequence"/>
</dbReference>
<comment type="caution">
    <text evidence="2">The sequence shown here is derived from an EMBL/GenBank/DDBJ whole genome shotgun (WGS) entry which is preliminary data.</text>
</comment>
<feature type="transmembrane region" description="Helical" evidence="1">
    <location>
        <begin position="59"/>
        <end position="78"/>
    </location>
</feature>
<dbReference type="EMBL" id="LVZM01024264">
    <property type="protein sequence ID" value="OUC39442.1"/>
    <property type="molecule type" value="Genomic_DNA"/>
</dbReference>
<gene>
    <name evidence="2" type="ORF">D917_04130</name>
</gene>